<dbReference type="Proteomes" id="UP000282613">
    <property type="component" value="Unassembled WGS sequence"/>
</dbReference>
<reference evidence="2 3" key="2">
    <citation type="submission" date="2018-11" db="EMBL/GenBank/DDBJ databases">
        <authorList>
            <consortium name="Pathogen Informatics"/>
        </authorList>
    </citation>
    <scope>NUCLEOTIDE SEQUENCE [LARGE SCALE GENOMIC DNA]</scope>
</reference>
<dbReference type="EMBL" id="UYRS01018957">
    <property type="protein sequence ID" value="VDK41491.1"/>
    <property type="molecule type" value="Genomic_DNA"/>
</dbReference>
<accession>A0A0R3WDY6</accession>
<name>A0A0R3WDY6_TAEAS</name>
<keyword evidence="3" id="KW-1185">Reference proteome</keyword>
<feature type="region of interest" description="Disordered" evidence="1">
    <location>
        <begin position="1"/>
        <end position="33"/>
    </location>
</feature>
<feature type="compositionally biased region" description="Polar residues" evidence="1">
    <location>
        <begin position="1"/>
        <end position="16"/>
    </location>
</feature>
<evidence type="ECO:0000313" key="4">
    <source>
        <dbReference type="WBParaSite" id="TASK_0000900101-mRNA-1"/>
    </source>
</evidence>
<evidence type="ECO:0000256" key="1">
    <source>
        <dbReference type="SAM" id="MobiDB-lite"/>
    </source>
</evidence>
<evidence type="ECO:0000313" key="2">
    <source>
        <dbReference type="EMBL" id="VDK41491.1"/>
    </source>
</evidence>
<sequence length="33" mass="3834">MQTSSNNSTRVNPQRSNTERKKREDRSAYLHAA</sequence>
<protein>
    <submittedName>
        <fullName evidence="2 4">Uncharacterized protein</fullName>
    </submittedName>
</protein>
<gene>
    <name evidence="2" type="ORF">TASK_LOCUS9002</name>
</gene>
<dbReference type="WBParaSite" id="TASK_0000900101-mRNA-1">
    <property type="protein sequence ID" value="TASK_0000900101-mRNA-1"/>
    <property type="gene ID" value="TASK_0000900101"/>
</dbReference>
<proteinExistence type="predicted"/>
<evidence type="ECO:0000313" key="3">
    <source>
        <dbReference type="Proteomes" id="UP000282613"/>
    </source>
</evidence>
<organism evidence="4">
    <name type="scientific">Taenia asiatica</name>
    <name type="common">Asian tapeworm</name>
    <dbReference type="NCBI Taxonomy" id="60517"/>
    <lineage>
        <taxon>Eukaryota</taxon>
        <taxon>Metazoa</taxon>
        <taxon>Spiralia</taxon>
        <taxon>Lophotrochozoa</taxon>
        <taxon>Platyhelminthes</taxon>
        <taxon>Cestoda</taxon>
        <taxon>Eucestoda</taxon>
        <taxon>Cyclophyllidea</taxon>
        <taxon>Taeniidae</taxon>
        <taxon>Taenia</taxon>
    </lineage>
</organism>
<dbReference type="AlphaFoldDB" id="A0A0R3WDY6"/>
<reference evidence="4" key="1">
    <citation type="submission" date="2017-02" db="UniProtKB">
        <authorList>
            <consortium name="WormBaseParasite"/>
        </authorList>
    </citation>
    <scope>IDENTIFICATION</scope>
</reference>
<feature type="compositionally biased region" description="Basic and acidic residues" evidence="1">
    <location>
        <begin position="17"/>
        <end position="33"/>
    </location>
</feature>